<keyword evidence="7" id="KW-1185">Reference proteome</keyword>
<dbReference type="PANTHER" id="PTHR46668">
    <property type="entry name" value="BTB/POZ DOMAIN AND ANKYRIN REPEAT-CONTAINING PROTEIN NH5.2"/>
    <property type="match status" value="1"/>
</dbReference>
<feature type="compositionally biased region" description="Basic residues" evidence="4">
    <location>
        <begin position="32"/>
        <end position="43"/>
    </location>
</feature>
<evidence type="ECO:0000256" key="1">
    <source>
        <dbReference type="ARBA" id="ARBA00004906"/>
    </source>
</evidence>
<dbReference type="Pfam" id="PF12796">
    <property type="entry name" value="Ank_2"/>
    <property type="match status" value="1"/>
</dbReference>
<sequence>MEETLNSLSTDYLNLLVDGQAFSDVTLSASMRRPHPPAHRLRPRSAASSSTNSSAVCNFLYSGRISFAPLNHEQSAVDLVLDVLNAARSFDVEQLVMLAQKELESIVENASIEDVTKVLLASRNQELHHLWTTCLHLVADSDLSPEILTKTLPIDVVANIEDLRIKSSLAHHSSPFHQTSHYQIHRMRCALDSSDVELVKRMVMTEGLNLDDALALHYAVQHCSRDVVKALLELGMVDVNCANGLSGKTPLHVAAGMVSPDMVSVLLDHHADPTVKTLNGMTPVDILRSMNADFLFEGAVPRMRHVERNKVRFCLELVQSAAMVMSREASAAAAPPMARRGDDESRVVSLSLDSRMVQLNLGMESQCSDTFTHHHLP</sequence>
<dbReference type="GO" id="GO:0006355">
    <property type="term" value="P:regulation of DNA-templated transcription"/>
    <property type="evidence" value="ECO:0007669"/>
    <property type="project" value="TreeGrafter"/>
</dbReference>
<accession>A0A1R3L7F8</accession>
<dbReference type="GO" id="GO:0005634">
    <property type="term" value="C:nucleus"/>
    <property type="evidence" value="ECO:0007669"/>
    <property type="project" value="TreeGrafter"/>
</dbReference>
<feature type="repeat" description="ANK" evidence="3">
    <location>
        <begin position="246"/>
        <end position="278"/>
    </location>
</feature>
<organism evidence="6 7">
    <name type="scientific">Asparagus officinalis</name>
    <name type="common">Garden asparagus</name>
    <dbReference type="NCBI Taxonomy" id="4686"/>
    <lineage>
        <taxon>Eukaryota</taxon>
        <taxon>Viridiplantae</taxon>
        <taxon>Streptophyta</taxon>
        <taxon>Embryophyta</taxon>
        <taxon>Tracheophyta</taxon>
        <taxon>Spermatophyta</taxon>
        <taxon>Magnoliopsida</taxon>
        <taxon>Liliopsida</taxon>
        <taxon>Asparagales</taxon>
        <taxon>Asparagaceae</taxon>
        <taxon>Asparagoideae</taxon>
        <taxon>Asparagus</taxon>
    </lineage>
</organism>
<dbReference type="SUPFAM" id="SSF48403">
    <property type="entry name" value="Ankyrin repeat"/>
    <property type="match status" value="1"/>
</dbReference>
<dbReference type="Proteomes" id="UP000243459">
    <property type="component" value="Unassembled WGS sequence"/>
</dbReference>
<dbReference type="Pfam" id="PF11900">
    <property type="entry name" value="DUF3420"/>
    <property type="match status" value="1"/>
</dbReference>
<dbReference type="InterPro" id="IPR011333">
    <property type="entry name" value="SKP1/BTB/POZ_sf"/>
</dbReference>
<dbReference type="InterPro" id="IPR044284">
    <property type="entry name" value="NPR5/6"/>
</dbReference>
<dbReference type="InterPro" id="IPR002110">
    <property type="entry name" value="Ankyrin_rpt"/>
</dbReference>
<protein>
    <recommendedName>
        <fullName evidence="5">Regulatory protein NPR central domain-containing protein</fullName>
    </recommendedName>
</protein>
<keyword evidence="3" id="KW-0040">ANK repeat</keyword>
<comment type="pathway">
    <text evidence="1">Protein modification; protein ubiquitination.</text>
</comment>
<dbReference type="GO" id="GO:0009864">
    <property type="term" value="P:induced systemic resistance, jasmonic acid mediated signaling pathway"/>
    <property type="evidence" value="ECO:0007669"/>
    <property type="project" value="TreeGrafter"/>
</dbReference>
<keyword evidence="2" id="KW-0833">Ubl conjugation pathway</keyword>
<dbReference type="PROSITE" id="PS50088">
    <property type="entry name" value="ANK_REPEAT"/>
    <property type="match status" value="1"/>
</dbReference>
<dbReference type="SMART" id="SM00248">
    <property type="entry name" value="ANK"/>
    <property type="match status" value="2"/>
</dbReference>
<dbReference type="Gramene" id="ONK55552">
    <property type="protein sequence ID" value="ONK55552"/>
    <property type="gene ID" value="A4U43_UnF1780"/>
</dbReference>
<proteinExistence type="predicted"/>
<reference evidence="7" key="1">
    <citation type="journal article" date="2017" name="Nat. Commun.">
        <title>The asparagus genome sheds light on the origin and evolution of a young Y chromosome.</title>
        <authorList>
            <person name="Harkess A."/>
            <person name="Zhou J."/>
            <person name="Xu C."/>
            <person name="Bowers J.E."/>
            <person name="Van der Hulst R."/>
            <person name="Ayyampalayam S."/>
            <person name="Mercati F."/>
            <person name="Riccardi P."/>
            <person name="McKain M.R."/>
            <person name="Kakrana A."/>
            <person name="Tang H."/>
            <person name="Ray J."/>
            <person name="Groenendijk J."/>
            <person name="Arikit S."/>
            <person name="Mathioni S.M."/>
            <person name="Nakano M."/>
            <person name="Shan H."/>
            <person name="Telgmann-Rauber A."/>
            <person name="Kanno A."/>
            <person name="Yue Z."/>
            <person name="Chen H."/>
            <person name="Li W."/>
            <person name="Chen Y."/>
            <person name="Xu X."/>
            <person name="Zhang Y."/>
            <person name="Luo S."/>
            <person name="Chen H."/>
            <person name="Gao J."/>
            <person name="Mao Z."/>
            <person name="Pires J.C."/>
            <person name="Luo M."/>
            <person name="Kudrna D."/>
            <person name="Wing R.A."/>
            <person name="Meyers B.C."/>
            <person name="Yi K."/>
            <person name="Kong H."/>
            <person name="Lavrijsen P."/>
            <person name="Sunseri F."/>
            <person name="Falavigna A."/>
            <person name="Ye Y."/>
            <person name="Leebens-Mack J.H."/>
            <person name="Chen G."/>
        </authorList>
    </citation>
    <scope>NUCLEOTIDE SEQUENCE [LARGE SCALE GENOMIC DNA]</scope>
    <source>
        <strain evidence="7">cv. DH0086</strain>
    </source>
</reference>
<dbReference type="PANTHER" id="PTHR46668:SF1">
    <property type="entry name" value="REGULATORY PROTEIN NPR5"/>
    <property type="match status" value="1"/>
</dbReference>
<feature type="region of interest" description="Disordered" evidence="4">
    <location>
        <begin position="30"/>
        <end position="50"/>
    </location>
</feature>
<evidence type="ECO:0000313" key="7">
    <source>
        <dbReference type="Proteomes" id="UP000243459"/>
    </source>
</evidence>
<dbReference type="PROSITE" id="PS50297">
    <property type="entry name" value="ANK_REP_REGION"/>
    <property type="match status" value="1"/>
</dbReference>
<dbReference type="GO" id="GO:0099402">
    <property type="term" value="P:plant organ development"/>
    <property type="evidence" value="ECO:0007669"/>
    <property type="project" value="InterPro"/>
</dbReference>
<dbReference type="Gene3D" id="3.30.710.10">
    <property type="entry name" value="Potassium Channel Kv1.1, Chain A"/>
    <property type="match status" value="1"/>
</dbReference>
<dbReference type="GO" id="GO:0000976">
    <property type="term" value="F:transcription cis-regulatory region binding"/>
    <property type="evidence" value="ECO:0007669"/>
    <property type="project" value="TreeGrafter"/>
</dbReference>
<dbReference type="Gene3D" id="1.25.40.20">
    <property type="entry name" value="Ankyrin repeat-containing domain"/>
    <property type="match status" value="1"/>
</dbReference>
<name>A0A1R3L7F8_ASPOF</name>
<evidence type="ECO:0000256" key="2">
    <source>
        <dbReference type="ARBA" id="ARBA00022786"/>
    </source>
</evidence>
<evidence type="ECO:0000259" key="5">
    <source>
        <dbReference type="Pfam" id="PF11900"/>
    </source>
</evidence>
<dbReference type="InterPro" id="IPR024228">
    <property type="entry name" value="NPR_central_dom"/>
</dbReference>
<dbReference type="InterPro" id="IPR036770">
    <property type="entry name" value="Ankyrin_rpt-contain_sf"/>
</dbReference>
<dbReference type="EMBL" id="KV863395">
    <property type="protein sequence ID" value="ONK55552.1"/>
    <property type="molecule type" value="Genomic_DNA"/>
</dbReference>
<dbReference type="AlphaFoldDB" id="A0A1R3L7F8"/>
<gene>
    <name evidence="6" type="ORF">A4U43_UnF1780</name>
</gene>
<evidence type="ECO:0000313" key="6">
    <source>
        <dbReference type="EMBL" id="ONK55552.1"/>
    </source>
</evidence>
<evidence type="ECO:0000256" key="4">
    <source>
        <dbReference type="SAM" id="MobiDB-lite"/>
    </source>
</evidence>
<feature type="domain" description="Regulatory protein NPR central" evidence="5">
    <location>
        <begin position="142"/>
        <end position="181"/>
    </location>
</feature>
<dbReference type="OMA" id="RMKDEHT"/>
<evidence type="ECO:0000256" key="3">
    <source>
        <dbReference type="PROSITE-ProRule" id="PRU00023"/>
    </source>
</evidence>